<dbReference type="GeneID" id="303173931"/>
<feature type="region of interest" description="Disordered" evidence="1">
    <location>
        <begin position="1"/>
        <end position="41"/>
    </location>
</feature>
<evidence type="ECO:0000256" key="1">
    <source>
        <dbReference type="SAM" id="MobiDB-lite"/>
    </source>
</evidence>
<evidence type="ECO:0000313" key="3">
    <source>
        <dbReference type="Proteomes" id="UP000195787"/>
    </source>
</evidence>
<feature type="compositionally biased region" description="Basic residues" evidence="1">
    <location>
        <begin position="25"/>
        <end position="36"/>
    </location>
</feature>
<protein>
    <submittedName>
        <fullName evidence="2">Uncharacterized protein</fullName>
    </submittedName>
</protein>
<proteinExistence type="predicted"/>
<name>A0A1R4GHC3_9MICO</name>
<dbReference type="OrthoDB" id="9849376at2"/>
<evidence type="ECO:0000313" key="2">
    <source>
        <dbReference type="EMBL" id="SJM67510.1"/>
    </source>
</evidence>
<dbReference type="Proteomes" id="UP000195787">
    <property type="component" value="Unassembled WGS sequence"/>
</dbReference>
<sequence length="103" mass="11499">MNYQTEEMSGQQDETAEVTAEASSKPKKTPSRRKPKTPRERLADVMRQQETLKQQVAAQRSRECVEIVEALYELHGIEAITGDLGEGQRLSSLRDALGLPATE</sequence>
<dbReference type="AlphaFoldDB" id="A0A1R4GHC3"/>
<organism evidence="2 3">
    <name type="scientific">Agrococcus casei LMG 22410</name>
    <dbReference type="NCBI Taxonomy" id="1255656"/>
    <lineage>
        <taxon>Bacteria</taxon>
        <taxon>Bacillati</taxon>
        <taxon>Actinomycetota</taxon>
        <taxon>Actinomycetes</taxon>
        <taxon>Micrococcales</taxon>
        <taxon>Microbacteriaceae</taxon>
        <taxon>Agrococcus</taxon>
    </lineage>
</organism>
<dbReference type="EMBL" id="FUHU01000044">
    <property type="protein sequence ID" value="SJM67510.1"/>
    <property type="molecule type" value="Genomic_DNA"/>
</dbReference>
<gene>
    <name evidence="2" type="ORF">CZ674_12005</name>
</gene>
<feature type="compositionally biased region" description="Polar residues" evidence="1">
    <location>
        <begin position="1"/>
        <end position="13"/>
    </location>
</feature>
<reference evidence="2 3" key="1">
    <citation type="submission" date="2017-02" db="EMBL/GenBank/DDBJ databases">
        <authorList>
            <person name="Peterson S.W."/>
        </authorList>
    </citation>
    <scope>NUCLEOTIDE SEQUENCE [LARGE SCALE GENOMIC DNA]</scope>
    <source>
        <strain evidence="2 3">LMG 22410</strain>
    </source>
</reference>
<keyword evidence="3" id="KW-1185">Reference proteome</keyword>
<accession>A0A1R4GHC3</accession>
<dbReference type="RefSeq" id="WP_086992781.1">
    <property type="nucleotide sequence ID" value="NZ_FUHU01000044.1"/>
</dbReference>